<proteinExistence type="predicted"/>
<name>A0ABV5N309_9ACTN</name>
<protein>
    <submittedName>
        <fullName evidence="1">Uncharacterized protein</fullName>
    </submittedName>
</protein>
<comment type="caution">
    <text evidence="1">The sequence shown here is derived from an EMBL/GenBank/DDBJ whole genome shotgun (WGS) entry which is preliminary data.</text>
</comment>
<organism evidence="1 2">
    <name type="scientific">Streptomyces cinereospinus</name>
    <dbReference type="NCBI Taxonomy" id="285561"/>
    <lineage>
        <taxon>Bacteria</taxon>
        <taxon>Bacillati</taxon>
        <taxon>Actinomycetota</taxon>
        <taxon>Actinomycetes</taxon>
        <taxon>Kitasatosporales</taxon>
        <taxon>Streptomycetaceae</taxon>
        <taxon>Streptomyces</taxon>
    </lineage>
</organism>
<evidence type="ECO:0000313" key="2">
    <source>
        <dbReference type="Proteomes" id="UP001589709"/>
    </source>
</evidence>
<accession>A0ABV5N309</accession>
<dbReference type="EMBL" id="JBHMCY010000032">
    <property type="protein sequence ID" value="MFB9464586.1"/>
    <property type="molecule type" value="Genomic_DNA"/>
</dbReference>
<keyword evidence="2" id="KW-1185">Reference proteome</keyword>
<sequence>MVWTAELSFEYEPRDAFCAWCDEWVTRLVKGQMRVKCYLMRQGMKKYGLCPQRGSCGRCVRGILCQRCDFNELPRYERNPRRRVGLRNPLIDAYLSDPPARSQEAKIIRGRDDTYLPTSWSFIHDEHAVEKLTQNK</sequence>
<evidence type="ECO:0000313" key="1">
    <source>
        <dbReference type="EMBL" id="MFB9464586.1"/>
    </source>
</evidence>
<gene>
    <name evidence="1" type="ORF">ACFF45_18195</name>
</gene>
<reference evidence="1 2" key="1">
    <citation type="submission" date="2024-09" db="EMBL/GenBank/DDBJ databases">
        <authorList>
            <person name="Sun Q."/>
            <person name="Mori K."/>
        </authorList>
    </citation>
    <scope>NUCLEOTIDE SEQUENCE [LARGE SCALE GENOMIC DNA]</scope>
    <source>
        <strain evidence="1 2">JCM 6917</strain>
    </source>
</reference>
<dbReference type="RefSeq" id="WP_381347196.1">
    <property type="nucleotide sequence ID" value="NZ_JBHMCY010000032.1"/>
</dbReference>
<dbReference type="Proteomes" id="UP001589709">
    <property type="component" value="Unassembled WGS sequence"/>
</dbReference>